<dbReference type="PROSITE" id="PS50157">
    <property type="entry name" value="ZINC_FINGER_C2H2_2"/>
    <property type="match status" value="6"/>
</dbReference>
<keyword evidence="6" id="KW-0862">Zinc</keyword>
<proteinExistence type="inferred from homology"/>
<keyword evidence="10" id="KW-0539">Nucleus</keyword>
<comment type="similarity">
    <text evidence="2">Belongs to the krueppel C2H2-type zinc-finger protein family.</text>
</comment>
<dbReference type="FunFam" id="3.30.160.60:FF:001498">
    <property type="entry name" value="Zinc finger protein 404"/>
    <property type="match status" value="2"/>
</dbReference>
<evidence type="ECO:0000313" key="12">
    <source>
        <dbReference type="RefSeq" id="XP_029645087.1"/>
    </source>
</evidence>
<dbReference type="SMART" id="SM00355">
    <property type="entry name" value="ZnF_C2H2"/>
    <property type="match status" value="6"/>
</dbReference>
<dbReference type="FunFam" id="3.30.160.60:FF:001732">
    <property type="entry name" value="Zgc:162936"/>
    <property type="match status" value="1"/>
</dbReference>
<comment type="subcellular location">
    <subcellularLocation>
        <location evidence="1">Nucleus</location>
    </subcellularLocation>
</comment>
<keyword evidence="11" id="KW-1185">Reference proteome</keyword>
<dbReference type="GO" id="GO:0008270">
    <property type="term" value="F:zinc ion binding"/>
    <property type="evidence" value="ECO:0007669"/>
    <property type="project" value="UniProtKB-KW"/>
</dbReference>
<dbReference type="SUPFAM" id="SSF57667">
    <property type="entry name" value="beta-beta-alpha zinc fingers"/>
    <property type="match status" value="3"/>
</dbReference>
<dbReference type="KEGG" id="osn:115219135"/>
<dbReference type="GO" id="GO:0001228">
    <property type="term" value="F:DNA-binding transcription activator activity, RNA polymerase II-specific"/>
    <property type="evidence" value="ECO:0007669"/>
    <property type="project" value="TreeGrafter"/>
</dbReference>
<dbReference type="InterPro" id="IPR013087">
    <property type="entry name" value="Znf_C2H2_type"/>
</dbReference>
<evidence type="ECO:0000256" key="2">
    <source>
        <dbReference type="ARBA" id="ARBA00006991"/>
    </source>
</evidence>
<evidence type="ECO:0000256" key="10">
    <source>
        <dbReference type="ARBA" id="ARBA00023242"/>
    </source>
</evidence>
<evidence type="ECO:0000313" key="11">
    <source>
        <dbReference type="Proteomes" id="UP000515154"/>
    </source>
</evidence>
<evidence type="ECO:0000256" key="1">
    <source>
        <dbReference type="ARBA" id="ARBA00004123"/>
    </source>
</evidence>
<evidence type="ECO:0000256" key="6">
    <source>
        <dbReference type="ARBA" id="ARBA00022833"/>
    </source>
</evidence>
<evidence type="ECO:0000256" key="5">
    <source>
        <dbReference type="ARBA" id="ARBA00022771"/>
    </source>
</evidence>
<dbReference type="PANTHER" id="PTHR24393">
    <property type="entry name" value="ZINC FINGER PROTEIN"/>
    <property type="match status" value="1"/>
</dbReference>
<keyword evidence="3" id="KW-0479">Metal-binding</keyword>
<dbReference type="Gene3D" id="3.30.160.60">
    <property type="entry name" value="Classic Zinc Finger"/>
    <property type="match status" value="5"/>
</dbReference>
<dbReference type="RefSeq" id="XP_029645087.1">
    <property type="nucleotide sequence ID" value="XM_029789227.2"/>
</dbReference>
<dbReference type="InterPro" id="IPR036236">
    <property type="entry name" value="Znf_C2H2_sf"/>
</dbReference>
<dbReference type="FunFam" id="3.30.160.60:FF:000065">
    <property type="entry name" value="B-cell CLL/lymphoma 6, member B"/>
    <property type="match status" value="1"/>
</dbReference>
<evidence type="ECO:0000256" key="8">
    <source>
        <dbReference type="ARBA" id="ARBA00023125"/>
    </source>
</evidence>
<evidence type="ECO:0000256" key="7">
    <source>
        <dbReference type="ARBA" id="ARBA00023015"/>
    </source>
</evidence>
<dbReference type="GO" id="GO:0005634">
    <property type="term" value="C:nucleus"/>
    <property type="evidence" value="ECO:0007669"/>
    <property type="project" value="UniProtKB-SubCell"/>
</dbReference>
<keyword evidence="9" id="KW-0804">Transcription</keyword>
<dbReference type="FunFam" id="3.30.160.60:FF:000185">
    <property type="entry name" value="zinc finger protein 319"/>
    <property type="match status" value="1"/>
</dbReference>
<evidence type="ECO:0000256" key="4">
    <source>
        <dbReference type="ARBA" id="ARBA00022737"/>
    </source>
</evidence>
<name>A0A6P7T449_9MOLL</name>
<dbReference type="PANTHER" id="PTHR24393:SF15">
    <property type="entry name" value="IP01243P-RELATED"/>
    <property type="match status" value="1"/>
</dbReference>
<gene>
    <name evidence="12" type="primary">LOC115219135</name>
</gene>
<dbReference type="GO" id="GO:0005694">
    <property type="term" value="C:chromosome"/>
    <property type="evidence" value="ECO:0007669"/>
    <property type="project" value="UniProtKB-ARBA"/>
</dbReference>
<dbReference type="GO" id="GO:0000978">
    <property type="term" value="F:RNA polymerase II cis-regulatory region sequence-specific DNA binding"/>
    <property type="evidence" value="ECO:0007669"/>
    <property type="project" value="TreeGrafter"/>
</dbReference>
<keyword evidence="5" id="KW-0863">Zinc-finger</keyword>
<keyword evidence="7" id="KW-0805">Transcription regulation</keyword>
<dbReference type="Proteomes" id="UP000515154">
    <property type="component" value="Linkage group LG14"/>
</dbReference>
<evidence type="ECO:0000256" key="3">
    <source>
        <dbReference type="ARBA" id="ARBA00022723"/>
    </source>
</evidence>
<organism evidence="11 12">
    <name type="scientific">Octopus sinensis</name>
    <name type="common">East Asian common octopus</name>
    <dbReference type="NCBI Taxonomy" id="2607531"/>
    <lineage>
        <taxon>Eukaryota</taxon>
        <taxon>Metazoa</taxon>
        <taxon>Spiralia</taxon>
        <taxon>Lophotrochozoa</taxon>
        <taxon>Mollusca</taxon>
        <taxon>Cephalopoda</taxon>
        <taxon>Coleoidea</taxon>
        <taxon>Octopodiformes</taxon>
        <taxon>Octopoda</taxon>
        <taxon>Incirrata</taxon>
        <taxon>Octopodidae</taxon>
        <taxon>Octopus</taxon>
    </lineage>
</organism>
<accession>A0A6P7T449</accession>
<dbReference type="AlphaFoldDB" id="A0A6P7T449"/>
<dbReference type="PROSITE" id="PS00028">
    <property type="entry name" value="ZINC_FINGER_C2H2_1"/>
    <property type="match status" value="5"/>
</dbReference>
<dbReference type="Pfam" id="PF00096">
    <property type="entry name" value="zf-C2H2"/>
    <property type="match status" value="6"/>
</dbReference>
<keyword evidence="4" id="KW-0677">Repeat</keyword>
<reference evidence="12" key="1">
    <citation type="submission" date="2025-08" db="UniProtKB">
        <authorList>
            <consortium name="RefSeq"/>
        </authorList>
    </citation>
    <scope>IDENTIFICATION</scope>
</reference>
<sequence length="490" mass="52907">MEKSFTCEICQKTFTRRSNLTRHVSNCHRDREVVEKSENNVRMEETNDVSLSNSPMGVFSCNICLQGFTLNSQLQAHAREHEAESGVSSENINSVVNTDTKSDEVSSSVESLGMVNPCIVNPSISPIITADNNNLNNVGPDVASSEVVVTTDVLNHDVTSPVMVVNGVVRGDTAVTPNLINETINTTTTSTTVSAISSSPSLLVRHSSPYSCSICQRGFSQRSHLDAHVRIHSGERPYQCNQCGAAFSRRGNLVRHRLSHGGERKHKCTVCGRRFSQKSHLQVHLRIHTGERPYKCDRCGYAFSRNGNLVRHRRANSSGKRKYSCVPPTLLSTSSGQQSTSNTSSSQAALISMCQNNLAQTQIQTKNVVSGSSQKGVKTHVSNSAEGKNAAALHQQQLLQTTSNTTTTTAVVATAPTAASTNVVQLANVPYQIMTALPSPLNAIQPVTSYHSLANVPHQLVTVPQPISVHQLASLGNIASIPLHIDVPTT</sequence>
<keyword evidence="8" id="KW-0238">DNA-binding</keyword>
<evidence type="ECO:0000256" key="9">
    <source>
        <dbReference type="ARBA" id="ARBA00023163"/>
    </source>
</evidence>
<protein>
    <submittedName>
        <fullName evidence="12">Zinc finger protein 287-like</fullName>
    </submittedName>
</protein>